<dbReference type="Proteomes" id="UP001234178">
    <property type="component" value="Unassembled WGS sequence"/>
</dbReference>
<keyword evidence="2" id="KW-1185">Reference proteome</keyword>
<sequence length="71" mass="7985">MPGAPNFRSSTALSPDAPGPHIHIFVILVKFGVDSMYQLKIPENRQKSLMKNHDFDQIRLLAKNTSVQPKI</sequence>
<dbReference type="EMBL" id="JAOYFB010000002">
    <property type="protein sequence ID" value="KAK4008298.1"/>
    <property type="molecule type" value="Genomic_DNA"/>
</dbReference>
<reference evidence="1 2" key="1">
    <citation type="journal article" date="2023" name="Nucleic Acids Res.">
        <title>The hologenome of Daphnia magna reveals possible DNA methylation and microbiome-mediated evolution of the host genome.</title>
        <authorList>
            <person name="Chaturvedi A."/>
            <person name="Li X."/>
            <person name="Dhandapani V."/>
            <person name="Marshall H."/>
            <person name="Kissane S."/>
            <person name="Cuenca-Cambronero M."/>
            <person name="Asole G."/>
            <person name="Calvet F."/>
            <person name="Ruiz-Romero M."/>
            <person name="Marangio P."/>
            <person name="Guigo R."/>
            <person name="Rago D."/>
            <person name="Mirbahai L."/>
            <person name="Eastwood N."/>
            <person name="Colbourne J.K."/>
            <person name="Zhou J."/>
            <person name="Mallon E."/>
            <person name="Orsini L."/>
        </authorList>
    </citation>
    <scope>NUCLEOTIDE SEQUENCE [LARGE SCALE GENOMIC DNA]</scope>
    <source>
        <strain evidence="1">LRV0_1</strain>
    </source>
</reference>
<accession>A0ABQ9Z5X0</accession>
<organism evidence="1 2">
    <name type="scientific">Daphnia magna</name>
    <dbReference type="NCBI Taxonomy" id="35525"/>
    <lineage>
        <taxon>Eukaryota</taxon>
        <taxon>Metazoa</taxon>
        <taxon>Ecdysozoa</taxon>
        <taxon>Arthropoda</taxon>
        <taxon>Crustacea</taxon>
        <taxon>Branchiopoda</taxon>
        <taxon>Diplostraca</taxon>
        <taxon>Cladocera</taxon>
        <taxon>Anomopoda</taxon>
        <taxon>Daphniidae</taxon>
        <taxon>Daphnia</taxon>
    </lineage>
</organism>
<proteinExistence type="predicted"/>
<gene>
    <name evidence="1" type="ORF">OUZ56_013441</name>
</gene>
<protein>
    <submittedName>
        <fullName evidence="1">Uncharacterized protein</fullName>
    </submittedName>
</protein>
<evidence type="ECO:0000313" key="1">
    <source>
        <dbReference type="EMBL" id="KAK4008298.1"/>
    </source>
</evidence>
<comment type="caution">
    <text evidence="1">The sequence shown here is derived from an EMBL/GenBank/DDBJ whole genome shotgun (WGS) entry which is preliminary data.</text>
</comment>
<evidence type="ECO:0000313" key="2">
    <source>
        <dbReference type="Proteomes" id="UP001234178"/>
    </source>
</evidence>
<name>A0ABQ9Z5X0_9CRUS</name>